<evidence type="ECO:0000313" key="14">
    <source>
        <dbReference type="Proteomes" id="UP000694404"/>
    </source>
</evidence>
<dbReference type="AlphaFoldDB" id="A0A8C0GF01"/>
<dbReference type="Gene3D" id="3.40.50.410">
    <property type="entry name" value="von Willebrand factor, type A domain"/>
    <property type="match status" value="1"/>
</dbReference>
<feature type="domain" description="Zinc finger Sec23/Sec24-type" evidence="9">
    <location>
        <begin position="1"/>
        <end position="28"/>
    </location>
</feature>
<dbReference type="GO" id="GO:0000149">
    <property type="term" value="F:SNARE binding"/>
    <property type="evidence" value="ECO:0007669"/>
    <property type="project" value="Ensembl"/>
</dbReference>
<keyword evidence="5" id="KW-0813">Transport</keyword>
<evidence type="ECO:0000256" key="7">
    <source>
        <dbReference type="ARBA" id="ARBA00023329"/>
    </source>
</evidence>
<accession>A0A8C0GF01</accession>
<dbReference type="Pfam" id="PF08033">
    <property type="entry name" value="Sec23_BS"/>
    <property type="match status" value="1"/>
</dbReference>
<dbReference type="SUPFAM" id="SSF81995">
    <property type="entry name" value="beta-sandwich domain of Sec23/24"/>
    <property type="match status" value="1"/>
</dbReference>
<dbReference type="SUPFAM" id="SSF53300">
    <property type="entry name" value="vWA-like"/>
    <property type="match status" value="1"/>
</dbReference>
<proteinExistence type="inferred from homology"/>
<evidence type="ECO:0000256" key="2">
    <source>
        <dbReference type="ARBA" id="ARBA00004397"/>
    </source>
</evidence>
<dbReference type="InterPro" id="IPR050550">
    <property type="entry name" value="SEC23_SEC24_subfamily"/>
</dbReference>
<dbReference type="GO" id="GO:0005789">
    <property type="term" value="C:endoplasmic reticulum membrane"/>
    <property type="evidence" value="ECO:0007669"/>
    <property type="project" value="UniProtKB-SubCell"/>
</dbReference>
<evidence type="ECO:0000256" key="5">
    <source>
        <dbReference type="ARBA" id="ARBA00022448"/>
    </source>
</evidence>
<gene>
    <name evidence="13" type="primary">SEC24D</name>
</gene>
<dbReference type="InterPro" id="IPR029006">
    <property type="entry name" value="ADF-H/Gelsolin-like_dom_sf"/>
</dbReference>
<evidence type="ECO:0000256" key="1">
    <source>
        <dbReference type="ARBA" id="ARBA00004299"/>
    </source>
</evidence>
<feature type="domain" description="Gelsolin-like" evidence="8">
    <location>
        <begin position="534"/>
        <end position="605"/>
    </location>
</feature>
<dbReference type="GO" id="GO:0008270">
    <property type="term" value="F:zinc ion binding"/>
    <property type="evidence" value="ECO:0007669"/>
    <property type="project" value="Ensembl"/>
</dbReference>
<name>A0A8C0GF01_CHEAB</name>
<dbReference type="InterPro" id="IPR036180">
    <property type="entry name" value="Gelsolin-like_dom_sf"/>
</dbReference>
<dbReference type="InterPro" id="IPR006895">
    <property type="entry name" value="Znf_Sec23_Sec24"/>
</dbReference>
<dbReference type="InterPro" id="IPR006896">
    <property type="entry name" value="Sec23/24_trunk_dom"/>
</dbReference>
<evidence type="ECO:0000259" key="12">
    <source>
        <dbReference type="Pfam" id="PF08033"/>
    </source>
</evidence>
<dbReference type="InterPro" id="IPR036175">
    <property type="entry name" value="Sec23/24_helical_dom_sf"/>
</dbReference>
<dbReference type="InterPro" id="IPR007123">
    <property type="entry name" value="Gelsolin-like_dom"/>
</dbReference>
<dbReference type="Pfam" id="PF04811">
    <property type="entry name" value="Sec23_trunk"/>
    <property type="match status" value="1"/>
</dbReference>
<evidence type="ECO:0000313" key="13">
    <source>
        <dbReference type="Ensembl" id="ENSCABP00000007852.1"/>
    </source>
</evidence>
<dbReference type="OMA" id="TIPSNEX"/>
<dbReference type="Gene3D" id="1.20.120.730">
    <property type="entry name" value="Sec23/Sec24 helical domain"/>
    <property type="match status" value="1"/>
</dbReference>
<dbReference type="GO" id="GO:0006886">
    <property type="term" value="P:intracellular protein transport"/>
    <property type="evidence" value="ECO:0007669"/>
    <property type="project" value="InterPro"/>
</dbReference>
<evidence type="ECO:0000259" key="10">
    <source>
        <dbReference type="Pfam" id="PF04811"/>
    </source>
</evidence>
<dbReference type="SUPFAM" id="SSF82919">
    <property type="entry name" value="Zn-finger domain of Sec23/24"/>
    <property type="match status" value="1"/>
</dbReference>
<comment type="similarity">
    <text evidence="4">Belongs to the SEC23/SEC24 family. SEC24 subfamily.</text>
</comment>
<dbReference type="Pfam" id="PF04815">
    <property type="entry name" value="Sec23_helical"/>
    <property type="match status" value="1"/>
</dbReference>
<dbReference type="FunFam" id="3.40.50.410:FF:000020">
    <property type="entry name" value="protein transport protein Sec24D isoform X1"/>
    <property type="match status" value="1"/>
</dbReference>
<dbReference type="InterPro" id="IPR036465">
    <property type="entry name" value="vWFA_dom_sf"/>
</dbReference>
<dbReference type="GO" id="GO:0005829">
    <property type="term" value="C:cytosol"/>
    <property type="evidence" value="ECO:0007669"/>
    <property type="project" value="UniProtKB-SubCell"/>
</dbReference>
<sequence>MCPFMQFTEGGRKYQCGFCHCINDVPPFFFQHLDHIGRRTDHYERPELSLGSYEYVATLDYCRNNKPPNSPAYIFMIDVSYSNIKSGLVKLICNELKTVLDKLPREEQEETSAIRVGFVTYNKVLHFFNVKSNLAQPQMMVVSDVGEVFVPLLDGFLVNFQESRSVVNNLLDQIPEMFADTNESETVFAPVIQAGMEALKAAECAGKLFIFHSSLPTAEAPGKLKNRDDKKLINTDKEKILFQPQMNIYESLARDCVAHGCCVDLFLFPNQYVDVASMGLVTMYTGGTLYKYNNFQVHSDGPQFLGDLRKDLEKRTGFDAIMRVRTSTGFRPTDFFGAIYMNNTTDVEMAAVDCDKAITVEFKHDDKLNEDSGALIQCAVLYTSISGQRRLRVHNIGLNCSSQLADLYKSCETDALINFFAKSAFKAILSQPLKTIREILVSQTARMLACYRKNCASPSAVSQLILPDAMKVLPVYINCLLKSCVLVGRPEIPTDERAYHRQLVMSMDVADTQLFFYPQLLPIHTIDVKSDAFPTAVRCSEERLSEGGVFFLANGLNMMLWLGVSAPPELIQGIFNVPSFAHISTEITLLPEVDNPYSKKLRSIMDYIQSNRPYSMKLLIAKQREQAEMLFRQYLVEDKGLYGGASYVDFLCCVHKEICQLLS</sequence>
<evidence type="ECO:0000259" key="8">
    <source>
        <dbReference type="Pfam" id="PF00626"/>
    </source>
</evidence>
<dbReference type="GO" id="GO:0030127">
    <property type="term" value="C:COPII vesicle coat"/>
    <property type="evidence" value="ECO:0007669"/>
    <property type="project" value="Ensembl"/>
</dbReference>
<dbReference type="InterPro" id="IPR041742">
    <property type="entry name" value="Sec24-like_trunk_dom"/>
</dbReference>
<dbReference type="GO" id="GO:0070971">
    <property type="term" value="C:endoplasmic reticulum exit site"/>
    <property type="evidence" value="ECO:0007669"/>
    <property type="project" value="TreeGrafter"/>
</dbReference>
<dbReference type="Gene3D" id="2.60.40.1670">
    <property type="entry name" value="beta-sandwich domain of Sec23/24"/>
    <property type="match status" value="1"/>
</dbReference>
<dbReference type="Ensembl" id="ENSCABT00000008592.1">
    <property type="protein sequence ID" value="ENSCABP00000007852.1"/>
    <property type="gene ID" value="ENSCABG00000005920.1"/>
</dbReference>
<dbReference type="InterPro" id="IPR036174">
    <property type="entry name" value="Znf_Sec23_Sec24_sf"/>
</dbReference>
<evidence type="ECO:0000259" key="9">
    <source>
        <dbReference type="Pfam" id="PF04810"/>
    </source>
</evidence>
<dbReference type="FunFam" id="3.40.20.10:FF:000023">
    <property type="entry name" value="protein transport protein Sec24C isoform X1"/>
    <property type="match status" value="1"/>
</dbReference>
<feature type="domain" description="Sec23/Sec24 helical" evidence="11">
    <location>
        <begin position="413"/>
        <end position="512"/>
    </location>
</feature>
<keyword evidence="7" id="KW-0968">Cytoplasmic vesicle</keyword>
<dbReference type="Pfam" id="PF04810">
    <property type="entry name" value="zf-Sec23_Sec24"/>
    <property type="match status" value="1"/>
</dbReference>
<dbReference type="PANTHER" id="PTHR13803">
    <property type="entry name" value="SEC24-RELATED PROTEIN"/>
    <property type="match status" value="1"/>
</dbReference>
<dbReference type="GeneTree" id="ENSGT00950000182924"/>
<dbReference type="SUPFAM" id="SSF81811">
    <property type="entry name" value="Helical domain of Sec23/24"/>
    <property type="match status" value="1"/>
</dbReference>
<evidence type="ECO:0000256" key="3">
    <source>
        <dbReference type="ARBA" id="ARBA00004514"/>
    </source>
</evidence>
<reference evidence="13" key="1">
    <citation type="submission" date="2025-08" db="UniProtKB">
        <authorList>
            <consortium name="Ensembl"/>
        </authorList>
    </citation>
    <scope>IDENTIFICATION</scope>
</reference>
<dbReference type="GO" id="GO:0090110">
    <property type="term" value="P:COPII-coated vesicle cargo loading"/>
    <property type="evidence" value="ECO:0007669"/>
    <property type="project" value="Ensembl"/>
</dbReference>
<dbReference type="CDD" id="cd01479">
    <property type="entry name" value="Sec24-like"/>
    <property type="match status" value="1"/>
</dbReference>
<feature type="domain" description="Sec23/Sec24 trunk" evidence="10">
    <location>
        <begin position="68"/>
        <end position="311"/>
    </location>
</feature>
<dbReference type="InterPro" id="IPR006900">
    <property type="entry name" value="Sec23/24_helical_dom"/>
</dbReference>
<comment type="subcellular location">
    <subcellularLocation>
        <location evidence="3">Cytoplasm</location>
        <location evidence="3">Cytosol</location>
    </subcellularLocation>
    <subcellularLocation>
        <location evidence="1">Cytoplasmic vesicle</location>
        <location evidence="1">COPII-coated vesicle membrane</location>
        <topology evidence="1">Peripheral membrane protein</topology>
        <orientation evidence="1">Cytoplasmic side</orientation>
    </subcellularLocation>
    <subcellularLocation>
        <location evidence="2">Endoplasmic reticulum membrane</location>
        <topology evidence="2">Peripheral membrane protein</topology>
        <orientation evidence="2">Cytoplasmic side</orientation>
    </subcellularLocation>
</comment>
<reference evidence="13" key="2">
    <citation type="submission" date="2025-09" db="UniProtKB">
        <authorList>
            <consortium name="Ensembl"/>
        </authorList>
    </citation>
    <scope>IDENTIFICATION</scope>
</reference>
<evidence type="ECO:0000256" key="6">
    <source>
        <dbReference type="ARBA" id="ARBA00022927"/>
    </source>
</evidence>
<dbReference type="SUPFAM" id="SSF82754">
    <property type="entry name" value="C-terminal, gelsolin-like domain of Sec23/24"/>
    <property type="match status" value="1"/>
</dbReference>
<organism evidence="13 14">
    <name type="scientific">Chelonoidis abingdonii</name>
    <name type="common">Abingdon island giant tortoise</name>
    <name type="synonym">Testudo abingdonii</name>
    <dbReference type="NCBI Taxonomy" id="106734"/>
    <lineage>
        <taxon>Eukaryota</taxon>
        <taxon>Metazoa</taxon>
        <taxon>Chordata</taxon>
        <taxon>Craniata</taxon>
        <taxon>Vertebrata</taxon>
        <taxon>Euteleostomi</taxon>
        <taxon>Archelosauria</taxon>
        <taxon>Testudinata</taxon>
        <taxon>Testudines</taxon>
        <taxon>Cryptodira</taxon>
        <taxon>Durocryptodira</taxon>
        <taxon>Testudinoidea</taxon>
        <taxon>Testudinidae</taxon>
        <taxon>Chelonoidis</taxon>
    </lineage>
</organism>
<dbReference type="Pfam" id="PF00626">
    <property type="entry name" value="Gelsolin"/>
    <property type="match status" value="1"/>
</dbReference>
<keyword evidence="6" id="KW-0653">Protein transport</keyword>
<feature type="domain" description="Sec23/Sec24 beta-sandwich" evidence="12">
    <location>
        <begin position="317"/>
        <end position="400"/>
    </location>
</feature>
<evidence type="ECO:0000259" key="11">
    <source>
        <dbReference type="Pfam" id="PF04815"/>
    </source>
</evidence>
<evidence type="ECO:0000256" key="4">
    <source>
        <dbReference type="ARBA" id="ARBA00008334"/>
    </source>
</evidence>
<keyword evidence="14" id="KW-1185">Reference proteome</keyword>
<dbReference type="FunFam" id="2.60.40.1670:FF:000004">
    <property type="entry name" value="SEC24 homolog D, COPII coat complex component"/>
    <property type="match status" value="1"/>
</dbReference>
<dbReference type="Gene3D" id="2.30.30.380">
    <property type="entry name" value="Zn-finger domain of Sec23/24"/>
    <property type="match status" value="1"/>
</dbReference>
<dbReference type="Gene3D" id="3.40.20.10">
    <property type="entry name" value="Severin"/>
    <property type="match status" value="1"/>
</dbReference>
<dbReference type="InterPro" id="IPR012990">
    <property type="entry name" value="Beta-sandwich_Sec23_24"/>
</dbReference>
<dbReference type="Proteomes" id="UP000694404">
    <property type="component" value="Unplaced"/>
</dbReference>
<protein>
    <submittedName>
        <fullName evidence="13">SEC24 homolog D, COPII coat complex component</fullName>
    </submittedName>
</protein>
<dbReference type="PANTHER" id="PTHR13803:SF6">
    <property type="entry name" value="PROTEIN TRANSPORT PROTEIN SEC24D"/>
    <property type="match status" value="1"/>
</dbReference>